<feature type="compositionally biased region" description="Basic and acidic residues" evidence="1">
    <location>
        <begin position="581"/>
        <end position="597"/>
    </location>
</feature>
<feature type="region of interest" description="Disordered" evidence="1">
    <location>
        <begin position="575"/>
        <end position="605"/>
    </location>
</feature>
<evidence type="ECO:0000313" key="2">
    <source>
        <dbReference type="EMBL" id="CAJ1956157.1"/>
    </source>
</evidence>
<proteinExistence type="predicted"/>
<dbReference type="Proteomes" id="UP001295423">
    <property type="component" value="Unassembled WGS sequence"/>
</dbReference>
<keyword evidence="3" id="KW-1185">Reference proteome</keyword>
<comment type="caution">
    <text evidence="2">The sequence shown here is derived from an EMBL/GenBank/DDBJ whole genome shotgun (WGS) entry which is preliminary data.</text>
</comment>
<evidence type="ECO:0000313" key="3">
    <source>
        <dbReference type="Proteomes" id="UP001295423"/>
    </source>
</evidence>
<gene>
    <name evidence="2" type="ORF">CYCCA115_LOCUS16102</name>
</gene>
<organism evidence="2 3">
    <name type="scientific">Cylindrotheca closterium</name>
    <dbReference type="NCBI Taxonomy" id="2856"/>
    <lineage>
        <taxon>Eukaryota</taxon>
        <taxon>Sar</taxon>
        <taxon>Stramenopiles</taxon>
        <taxon>Ochrophyta</taxon>
        <taxon>Bacillariophyta</taxon>
        <taxon>Bacillariophyceae</taxon>
        <taxon>Bacillariophycidae</taxon>
        <taxon>Bacillariales</taxon>
        <taxon>Bacillariaceae</taxon>
        <taxon>Cylindrotheca</taxon>
    </lineage>
</organism>
<evidence type="ECO:0000256" key="1">
    <source>
        <dbReference type="SAM" id="MobiDB-lite"/>
    </source>
</evidence>
<accession>A0AAD2FXY0</accession>
<reference evidence="2" key="1">
    <citation type="submission" date="2023-08" db="EMBL/GenBank/DDBJ databases">
        <authorList>
            <person name="Audoor S."/>
            <person name="Bilcke G."/>
        </authorList>
    </citation>
    <scope>NUCLEOTIDE SEQUENCE</scope>
</reference>
<dbReference type="AlphaFoldDB" id="A0AAD2FXY0"/>
<name>A0AAD2FXY0_9STRA</name>
<sequence>MIALFNIANEPTELVVFFDEAHYLLDEGKYTKEKGNGKGKETTTMDAMLLRIVRLWIRKKRGNLQIVAVFTGTTAKLTNFIIDDDITNKTDTDTREYTSPKLEFYMRGEKTSYTPFYTTTTIGCLRFVKMDDSSSNKSEYSVAVPRGRPLFAAMSEQELKAGESIIVQRIVQDASPSAFKNTATTWLSVPATVDGNDKQTAKICFPPDPVCARLAMCLMDDSWSMALSKDRTLNGRPKAWWVQKMKDLFSGHFCSPEKGDFGEVMVALYFLFCADIVRGSLKDNKDYTTFSVPLNDWIKCLINEGRSGDDGDDGDDMMTQNNDCQVHFSAIQVCRNYARAYDDLWSLLQNEVFLENMYKTGVGFYVFAGCSVIDVVFALRISVAAPRKDDVTATRSSSSKKYQYVPMFVSIKSQSSFCPKSASIECDKMKAKFEAVEGGSELGALCLLVVFGSSVKSKDGDYTLKPDCVKNLEEGMAVSKVLRIPTNDIFGLTEAFWELTGVQDEMSEVLASHSFLGAHREADSETTTNNFTGQVLRLRPKLKTKKAAETQGIVRKTDEVTGYLDKLLAGLDDIVRGQPSDGEKEKQKKRKATEGKTTKIQKPRI</sequence>
<protein>
    <submittedName>
        <fullName evidence="2">Uncharacterized protein</fullName>
    </submittedName>
</protein>
<dbReference type="EMBL" id="CAKOGP040001903">
    <property type="protein sequence ID" value="CAJ1956157.1"/>
    <property type="molecule type" value="Genomic_DNA"/>
</dbReference>